<evidence type="ECO:0000256" key="1">
    <source>
        <dbReference type="ARBA" id="ARBA00001946"/>
    </source>
</evidence>
<feature type="binding site" evidence="8">
    <location>
        <position position="4"/>
    </location>
    <ligand>
        <name>Mg(2+)</name>
        <dbReference type="ChEBI" id="CHEBI:18420"/>
    </ligand>
</feature>
<dbReference type="RefSeq" id="WP_152708703.1">
    <property type="nucleotide sequence ID" value="NZ_VOSJ01000001.1"/>
</dbReference>
<evidence type="ECO:0000256" key="4">
    <source>
        <dbReference type="ARBA" id="ARBA00022723"/>
    </source>
</evidence>
<dbReference type="Proteomes" id="UP000403266">
    <property type="component" value="Unassembled WGS sequence"/>
</dbReference>
<evidence type="ECO:0000256" key="5">
    <source>
        <dbReference type="ARBA" id="ARBA00022801"/>
    </source>
</evidence>
<evidence type="ECO:0000256" key="3">
    <source>
        <dbReference type="ARBA" id="ARBA00022722"/>
    </source>
</evidence>
<evidence type="ECO:0000256" key="8">
    <source>
        <dbReference type="HAMAP-Rule" id="MF_00265"/>
    </source>
</evidence>
<gene>
    <name evidence="8" type="primary">vapC</name>
    <name evidence="10" type="ORF">FS320_00865</name>
</gene>
<keyword evidence="11" id="KW-1185">Reference proteome</keyword>
<keyword evidence="3 8" id="KW-0540">Nuclease</keyword>
<evidence type="ECO:0000256" key="2">
    <source>
        <dbReference type="ARBA" id="ARBA00022649"/>
    </source>
</evidence>
<keyword evidence="5 8" id="KW-0378">Hydrolase</keyword>
<sequence>MYLDSTAVLALLLDRAEAPELARRIEEAKSPLIISPMSLLEAAVGLSNATGAPISKTQELVNEFLTLSKIQVISITPEIGRRAAQAYEKHGKKASETGKLNMGDAMIYACAKAYRAPLLSTGGRFSGLDLS</sequence>
<dbReference type="GO" id="GO:0090729">
    <property type="term" value="F:toxin activity"/>
    <property type="evidence" value="ECO:0007669"/>
    <property type="project" value="UniProtKB-KW"/>
</dbReference>
<dbReference type="CDD" id="cd09871">
    <property type="entry name" value="PIN_MtVapC28-VapC30-like"/>
    <property type="match status" value="1"/>
</dbReference>
<dbReference type="InterPro" id="IPR022907">
    <property type="entry name" value="VapC_family"/>
</dbReference>
<evidence type="ECO:0000313" key="10">
    <source>
        <dbReference type="EMBL" id="MPR23805.1"/>
    </source>
</evidence>
<dbReference type="Gene3D" id="3.40.50.1010">
    <property type="entry name" value="5'-nuclease"/>
    <property type="match status" value="1"/>
</dbReference>
<dbReference type="PANTHER" id="PTHR33653:SF1">
    <property type="entry name" value="RIBONUCLEASE VAPC2"/>
    <property type="match status" value="1"/>
</dbReference>
<dbReference type="EMBL" id="VOSK01000001">
    <property type="protein sequence ID" value="MPR23805.1"/>
    <property type="molecule type" value="Genomic_DNA"/>
</dbReference>
<dbReference type="AlphaFoldDB" id="A0A5N7MAC5"/>
<dbReference type="Pfam" id="PF01850">
    <property type="entry name" value="PIN"/>
    <property type="match status" value="1"/>
</dbReference>
<organism evidence="10 11">
    <name type="scientific">Microvirga tunisiensis</name>
    <dbReference type="NCBI Taxonomy" id="2108360"/>
    <lineage>
        <taxon>Bacteria</taxon>
        <taxon>Pseudomonadati</taxon>
        <taxon>Pseudomonadota</taxon>
        <taxon>Alphaproteobacteria</taxon>
        <taxon>Hyphomicrobiales</taxon>
        <taxon>Methylobacteriaceae</taxon>
        <taxon>Microvirga</taxon>
    </lineage>
</organism>
<comment type="cofactor">
    <cofactor evidence="1 8">
        <name>Mg(2+)</name>
        <dbReference type="ChEBI" id="CHEBI:18420"/>
    </cofactor>
</comment>
<accession>A0A5N7MAC5</accession>
<evidence type="ECO:0000256" key="7">
    <source>
        <dbReference type="ARBA" id="ARBA00038093"/>
    </source>
</evidence>
<dbReference type="OrthoDB" id="32625at2"/>
<reference evidence="10 11" key="1">
    <citation type="journal article" date="2019" name="Syst. Appl. Microbiol.">
        <title>Microvirga tunisiensis sp. nov., a root nodule symbiotic bacterium isolated from Lupinus micranthus and L. luteus grown in Northern Tunisia.</title>
        <authorList>
            <person name="Msaddak A."/>
            <person name="Rejili M."/>
            <person name="Duran D."/>
            <person name="Mars M."/>
            <person name="Palacios J.M."/>
            <person name="Ruiz-Argueso T."/>
            <person name="Rey L."/>
            <person name="Imperial J."/>
        </authorList>
    </citation>
    <scope>NUCLEOTIDE SEQUENCE [LARGE SCALE GENOMIC DNA]</scope>
    <source>
        <strain evidence="10 11">Lmie10</strain>
    </source>
</reference>
<dbReference type="InterPro" id="IPR002716">
    <property type="entry name" value="PIN_dom"/>
</dbReference>
<feature type="domain" description="PIN" evidence="9">
    <location>
        <begin position="1"/>
        <end position="126"/>
    </location>
</feature>
<dbReference type="GO" id="GO:0000287">
    <property type="term" value="F:magnesium ion binding"/>
    <property type="evidence" value="ECO:0007669"/>
    <property type="project" value="UniProtKB-UniRule"/>
</dbReference>
<keyword evidence="4 8" id="KW-0479">Metal-binding</keyword>
<comment type="function">
    <text evidence="8">Toxic component of a toxin-antitoxin (TA) system. An RNase.</text>
</comment>
<evidence type="ECO:0000313" key="11">
    <source>
        <dbReference type="Proteomes" id="UP000403266"/>
    </source>
</evidence>
<dbReference type="GO" id="GO:0016787">
    <property type="term" value="F:hydrolase activity"/>
    <property type="evidence" value="ECO:0007669"/>
    <property type="project" value="UniProtKB-KW"/>
</dbReference>
<dbReference type="InterPro" id="IPR029060">
    <property type="entry name" value="PIN-like_dom_sf"/>
</dbReference>
<keyword evidence="6 8" id="KW-0460">Magnesium</keyword>
<evidence type="ECO:0000259" key="9">
    <source>
        <dbReference type="Pfam" id="PF01850"/>
    </source>
</evidence>
<keyword evidence="8" id="KW-0800">Toxin</keyword>
<dbReference type="GO" id="GO:0004540">
    <property type="term" value="F:RNA nuclease activity"/>
    <property type="evidence" value="ECO:0007669"/>
    <property type="project" value="InterPro"/>
</dbReference>
<proteinExistence type="inferred from homology"/>
<protein>
    <recommendedName>
        <fullName evidence="8">Ribonuclease VapC</fullName>
        <shortName evidence="8">RNase VapC</shortName>
        <ecNumber evidence="8">3.1.-.-</ecNumber>
    </recommendedName>
    <alternativeName>
        <fullName evidence="8">Toxin VapC</fullName>
    </alternativeName>
</protein>
<dbReference type="SUPFAM" id="SSF88723">
    <property type="entry name" value="PIN domain-like"/>
    <property type="match status" value="1"/>
</dbReference>
<comment type="caution">
    <text evidence="10">The sequence shown here is derived from an EMBL/GenBank/DDBJ whole genome shotgun (WGS) entry which is preliminary data.</text>
</comment>
<evidence type="ECO:0000256" key="6">
    <source>
        <dbReference type="ARBA" id="ARBA00022842"/>
    </source>
</evidence>
<dbReference type="EC" id="3.1.-.-" evidence="8"/>
<keyword evidence="2 8" id="KW-1277">Toxin-antitoxin system</keyword>
<comment type="similarity">
    <text evidence="7 8">Belongs to the PINc/VapC protein family.</text>
</comment>
<dbReference type="HAMAP" id="MF_00265">
    <property type="entry name" value="VapC_Nob1"/>
    <property type="match status" value="1"/>
</dbReference>
<dbReference type="InterPro" id="IPR050556">
    <property type="entry name" value="Type_II_TA_system_RNase"/>
</dbReference>
<dbReference type="PANTHER" id="PTHR33653">
    <property type="entry name" value="RIBONUCLEASE VAPC2"/>
    <property type="match status" value="1"/>
</dbReference>
<name>A0A5N7MAC5_9HYPH</name>
<feature type="binding site" evidence="8">
    <location>
        <position position="104"/>
    </location>
    <ligand>
        <name>Mg(2+)</name>
        <dbReference type="ChEBI" id="CHEBI:18420"/>
    </ligand>
</feature>